<accession>A0A7X2PBG2</accession>
<reference evidence="2 3" key="1">
    <citation type="submission" date="2019-08" db="EMBL/GenBank/DDBJ databases">
        <title>In-depth cultivation of the pig gut microbiome towards novel bacterial diversity and tailored functional studies.</title>
        <authorList>
            <person name="Wylensek D."/>
            <person name="Hitch T.C.A."/>
            <person name="Clavel T."/>
        </authorList>
    </citation>
    <scope>NUCLEOTIDE SEQUENCE [LARGE SCALE GENOMIC DNA]</scope>
    <source>
        <strain evidence="2 3">NM-380-WT-3C1</strain>
    </source>
</reference>
<dbReference type="PANTHER" id="PTHR11735:SF11">
    <property type="entry name" value="TRNA THREONYLCARBAMOYLADENOSINE BIOSYNTHESIS PROTEIN TSAB"/>
    <property type="match status" value="1"/>
</dbReference>
<organism evidence="2 3">
    <name type="scientific">Bullifex porci</name>
    <dbReference type="NCBI Taxonomy" id="2606638"/>
    <lineage>
        <taxon>Bacteria</taxon>
        <taxon>Pseudomonadati</taxon>
        <taxon>Spirochaetota</taxon>
        <taxon>Spirochaetia</taxon>
        <taxon>Spirochaetales</taxon>
        <taxon>Spirochaetaceae</taxon>
        <taxon>Bullifex</taxon>
    </lineage>
</organism>
<keyword evidence="2" id="KW-0808">Transferase</keyword>
<sequence length="231" mass="25306">MKVLAVDTSTSVLHIALLCEDNLDVRMIKADGQHSEELLTEIKKILNDSNLTFEDLDLLVSTRGPGSFTSLRIGFATLKGISLALNKPLVSVPTLKAISEAIPNSNDIVISVLDAKKKRYYIGLYKEGKTIAEIDGNAEDILDYVKDEDILVITGPDATTFSSKLGKLLNQDIKIVVDDQCYRPLGGVLIKLGLDQYNSIGEDDIGQGPVYIRRSDAEEALLKKLEGEENK</sequence>
<name>A0A7X2PBG2_9SPIO</name>
<dbReference type="SUPFAM" id="SSF53067">
    <property type="entry name" value="Actin-like ATPase domain"/>
    <property type="match status" value="1"/>
</dbReference>
<dbReference type="Pfam" id="PF00814">
    <property type="entry name" value="TsaD"/>
    <property type="match status" value="1"/>
</dbReference>
<dbReference type="GO" id="GO:0016740">
    <property type="term" value="F:transferase activity"/>
    <property type="evidence" value="ECO:0007669"/>
    <property type="project" value="UniProtKB-KW"/>
</dbReference>
<dbReference type="InterPro" id="IPR043129">
    <property type="entry name" value="ATPase_NBD"/>
</dbReference>
<proteinExistence type="predicted"/>
<dbReference type="PANTHER" id="PTHR11735">
    <property type="entry name" value="TRNA N6-ADENOSINE THREONYLCARBAMOYLTRANSFERASE"/>
    <property type="match status" value="1"/>
</dbReference>
<dbReference type="Proteomes" id="UP000460549">
    <property type="component" value="Unassembled WGS sequence"/>
</dbReference>
<dbReference type="GO" id="GO:0005829">
    <property type="term" value="C:cytosol"/>
    <property type="evidence" value="ECO:0007669"/>
    <property type="project" value="TreeGrafter"/>
</dbReference>
<protein>
    <submittedName>
        <fullName evidence="2">tRNA (Adenosine(37)-N6)-threonylcarbamoyltransferase complex dimerization subunit type 1 TsaB</fullName>
    </submittedName>
</protein>
<dbReference type="InterPro" id="IPR022496">
    <property type="entry name" value="T6A_TsaB"/>
</dbReference>
<dbReference type="Gene3D" id="3.30.420.40">
    <property type="match status" value="2"/>
</dbReference>
<dbReference type="NCBIfam" id="TIGR03725">
    <property type="entry name" value="T6A_YeaZ"/>
    <property type="match status" value="1"/>
</dbReference>
<dbReference type="GO" id="GO:0002949">
    <property type="term" value="P:tRNA threonylcarbamoyladenosine modification"/>
    <property type="evidence" value="ECO:0007669"/>
    <property type="project" value="InterPro"/>
</dbReference>
<dbReference type="AlphaFoldDB" id="A0A7X2PBG2"/>
<dbReference type="InterPro" id="IPR000905">
    <property type="entry name" value="Gcp-like_dom"/>
</dbReference>
<keyword evidence="3" id="KW-1185">Reference proteome</keyword>
<dbReference type="CDD" id="cd24032">
    <property type="entry name" value="ASKHA_NBD_TsaB"/>
    <property type="match status" value="1"/>
</dbReference>
<evidence type="ECO:0000259" key="1">
    <source>
        <dbReference type="Pfam" id="PF00814"/>
    </source>
</evidence>
<gene>
    <name evidence="2" type="primary">tsaB</name>
    <name evidence="2" type="ORF">FYJ80_01200</name>
</gene>
<dbReference type="EMBL" id="VUNN01000001">
    <property type="protein sequence ID" value="MSU05403.1"/>
    <property type="molecule type" value="Genomic_DNA"/>
</dbReference>
<feature type="domain" description="Gcp-like" evidence="1">
    <location>
        <begin position="30"/>
        <end position="138"/>
    </location>
</feature>
<evidence type="ECO:0000313" key="3">
    <source>
        <dbReference type="Proteomes" id="UP000460549"/>
    </source>
</evidence>
<dbReference type="RefSeq" id="WP_154424299.1">
    <property type="nucleotide sequence ID" value="NZ_VUNN01000001.1"/>
</dbReference>
<comment type="caution">
    <text evidence="2">The sequence shown here is derived from an EMBL/GenBank/DDBJ whole genome shotgun (WGS) entry which is preliminary data.</text>
</comment>
<evidence type="ECO:0000313" key="2">
    <source>
        <dbReference type="EMBL" id="MSU05403.1"/>
    </source>
</evidence>